<dbReference type="AlphaFoldDB" id="A0AAD4R2R9"/>
<feature type="transmembrane region" description="Helical" evidence="1">
    <location>
        <begin position="12"/>
        <end position="34"/>
    </location>
</feature>
<keyword evidence="1" id="KW-0812">Transmembrane</keyword>
<gene>
    <name evidence="2" type="ORF">DdX_06715</name>
</gene>
<evidence type="ECO:0000313" key="3">
    <source>
        <dbReference type="Proteomes" id="UP001201812"/>
    </source>
</evidence>
<feature type="transmembrane region" description="Helical" evidence="1">
    <location>
        <begin position="263"/>
        <end position="284"/>
    </location>
</feature>
<sequence length="321" mass="36431">MSPQPYVTYVNFVEACLAIVFQSTAIFLMSHLVYCSRFKSPLFALRAELSTCLKIYLCMHIILSTLSLPYHIYLAVYWRTPWHATNNGNPIFNPEMLYWLGIWSASYMAVAPATLFGLAIDRCLVLYLSIRYSRAIKRIVIYLGVLLIILVYGFSYYVYLLELPLSQEKIAHCEFFSCVVVRLRNVPQLGIKIGFGTCNIILSIQFFCLLKKSPVGGASKLIKDRVVWNTILLEIFLDVIPGYFAWIFSWVTGETAANYIGQLNVTLCMADAAFCSIFYSVVLLKVRITPINFSHQDVGLPVKFFNSSGQTVNNFVSQSSR</sequence>
<organism evidence="2 3">
    <name type="scientific">Ditylenchus destructor</name>
    <dbReference type="NCBI Taxonomy" id="166010"/>
    <lineage>
        <taxon>Eukaryota</taxon>
        <taxon>Metazoa</taxon>
        <taxon>Ecdysozoa</taxon>
        <taxon>Nematoda</taxon>
        <taxon>Chromadorea</taxon>
        <taxon>Rhabditida</taxon>
        <taxon>Tylenchina</taxon>
        <taxon>Tylenchomorpha</taxon>
        <taxon>Sphaerularioidea</taxon>
        <taxon>Anguinidae</taxon>
        <taxon>Anguininae</taxon>
        <taxon>Ditylenchus</taxon>
    </lineage>
</organism>
<dbReference type="EMBL" id="JAKKPZ010000008">
    <property type="protein sequence ID" value="KAI1718294.1"/>
    <property type="molecule type" value="Genomic_DNA"/>
</dbReference>
<comment type="caution">
    <text evidence="2">The sequence shown here is derived from an EMBL/GenBank/DDBJ whole genome shotgun (WGS) entry which is preliminary data.</text>
</comment>
<evidence type="ECO:0000313" key="2">
    <source>
        <dbReference type="EMBL" id="KAI1718294.1"/>
    </source>
</evidence>
<reference evidence="2" key="1">
    <citation type="submission" date="2022-01" db="EMBL/GenBank/DDBJ databases">
        <title>Genome Sequence Resource for Two Populations of Ditylenchus destructor, the Migratory Endoparasitic Phytonematode.</title>
        <authorList>
            <person name="Zhang H."/>
            <person name="Lin R."/>
            <person name="Xie B."/>
        </authorList>
    </citation>
    <scope>NUCLEOTIDE SEQUENCE</scope>
    <source>
        <strain evidence="2">BazhouSP</strain>
    </source>
</reference>
<dbReference type="Proteomes" id="UP001201812">
    <property type="component" value="Unassembled WGS sequence"/>
</dbReference>
<keyword evidence="3" id="KW-1185">Reference proteome</keyword>
<feature type="transmembrane region" description="Helical" evidence="1">
    <location>
        <begin position="55"/>
        <end position="76"/>
    </location>
</feature>
<protein>
    <submittedName>
        <fullName evidence="2">Uncharacterized protein</fullName>
    </submittedName>
</protein>
<keyword evidence="1" id="KW-1133">Transmembrane helix</keyword>
<proteinExistence type="predicted"/>
<feature type="transmembrane region" description="Helical" evidence="1">
    <location>
        <begin position="189"/>
        <end position="210"/>
    </location>
</feature>
<accession>A0AAD4R2R9</accession>
<feature type="transmembrane region" description="Helical" evidence="1">
    <location>
        <begin position="231"/>
        <end position="251"/>
    </location>
</feature>
<feature type="transmembrane region" description="Helical" evidence="1">
    <location>
        <begin position="96"/>
        <end position="118"/>
    </location>
</feature>
<evidence type="ECO:0000256" key="1">
    <source>
        <dbReference type="SAM" id="Phobius"/>
    </source>
</evidence>
<name>A0AAD4R2R9_9BILA</name>
<feature type="transmembrane region" description="Helical" evidence="1">
    <location>
        <begin position="139"/>
        <end position="159"/>
    </location>
</feature>
<keyword evidence="1" id="KW-0472">Membrane</keyword>